<dbReference type="Proteomes" id="UP001370758">
    <property type="component" value="Unassembled WGS sequence"/>
</dbReference>
<evidence type="ECO:0000313" key="2">
    <source>
        <dbReference type="Proteomes" id="UP001370758"/>
    </source>
</evidence>
<name>A0AAV9WDU4_9PEZI</name>
<keyword evidence="2" id="KW-1185">Reference proteome</keyword>
<protein>
    <recommendedName>
        <fullName evidence="3">F-box domain-containing protein</fullName>
    </recommendedName>
</protein>
<dbReference type="AlphaFoldDB" id="A0AAV9WDU4"/>
<gene>
    <name evidence="1" type="ORF">TWF481_007579</name>
</gene>
<accession>A0AAV9WDU4</accession>
<evidence type="ECO:0000313" key="1">
    <source>
        <dbReference type="EMBL" id="KAK6505686.1"/>
    </source>
</evidence>
<organism evidence="1 2">
    <name type="scientific">Arthrobotrys musiformis</name>
    <dbReference type="NCBI Taxonomy" id="47236"/>
    <lineage>
        <taxon>Eukaryota</taxon>
        <taxon>Fungi</taxon>
        <taxon>Dikarya</taxon>
        <taxon>Ascomycota</taxon>
        <taxon>Pezizomycotina</taxon>
        <taxon>Orbiliomycetes</taxon>
        <taxon>Orbiliales</taxon>
        <taxon>Orbiliaceae</taxon>
        <taxon>Arthrobotrys</taxon>
    </lineage>
</organism>
<proteinExistence type="predicted"/>
<comment type="caution">
    <text evidence="1">The sequence shown here is derived from an EMBL/GenBank/DDBJ whole genome shotgun (WGS) entry which is preliminary data.</text>
</comment>
<dbReference type="EMBL" id="JAVHJL010000004">
    <property type="protein sequence ID" value="KAK6505686.1"/>
    <property type="molecule type" value="Genomic_DNA"/>
</dbReference>
<reference evidence="1 2" key="1">
    <citation type="submission" date="2023-08" db="EMBL/GenBank/DDBJ databases">
        <authorList>
            <person name="Palmer J.M."/>
        </authorList>
    </citation>
    <scope>NUCLEOTIDE SEQUENCE [LARGE SCALE GENOMIC DNA]</scope>
    <source>
        <strain evidence="1 2">TWF481</strain>
    </source>
</reference>
<sequence length="671" mass="75964">MASASTQAEPQALFDESFAECEIFCRFYIHISKSFGLSAVRNDVPAVLAAELTREYIGWANPPTPQHKLSVKIPEVPRSELEETHRYILKWSESFLASQLEDRITRQSDLPLEGPVPEGSFVPPTHHETIRAARALYQLFLCLIYCQFNIVDPNEEYGYDDEMVTDNADLEDALTYAIVETFDYVDLTIIHELLLDYMGGVTRPVISRIRNRALPDVPPSTLISHVYNAEWYMMAALGPRGLWEFIFESSLEQQRGACATDVGNGFVYPRSFIREARNTTKFRNTYLPLVRICKDELIIGVGDSNWWGCSSTQVPIVDKTVVIWDDWRLKEWGYTFPMIKLPLYQPGQTPFHPFDCELSTPIIPFKECSKKYAFTQNLFPEVAKLEGPAPGTTGLTSDEPLRVGDVLGKSIPVLPTLTHPIETFLPPEIQSLILELADYSQYPTLRAVCRSWKAETWRLLKNRYRDPFSLSEMRFEDGFPYLGQRLVPASPSEFPFLIHSALIGFTGYVRGKLNYSSYTPIVEFGRIYSKPEPDDPIILSSTEELRAAADYPFIIPNTENPGPLTHSLYGKVNAGRVRYHNYHDRIAFGGMTLPLSKIMTVKAFLGSHFSRSGHHPKLRLLPLDGQPVERFLVQVARVVESGSVDHTHGCIGITLQDPAILRTSRSPSWSP</sequence>
<evidence type="ECO:0008006" key="3">
    <source>
        <dbReference type="Google" id="ProtNLM"/>
    </source>
</evidence>